<comment type="similarity">
    <text evidence="2">Belongs to the NUR1 family.</text>
</comment>
<organism evidence="9 10">
    <name type="scientific">Arxiozyma heterogenica</name>
    <dbReference type="NCBI Taxonomy" id="278026"/>
    <lineage>
        <taxon>Eukaryota</taxon>
        <taxon>Fungi</taxon>
        <taxon>Dikarya</taxon>
        <taxon>Ascomycota</taxon>
        <taxon>Saccharomycotina</taxon>
        <taxon>Saccharomycetes</taxon>
        <taxon>Saccharomycetales</taxon>
        <taxon>Saccharomycetaceae</taxon>
        <taxon>Arxiozyma</taxon>
    </lineage>
</organism>
<dbReference type="GO" id="GO:0043007">
    <property type="term" value="P:maintenance of rDNA"/>
    <property type="evidence" value="ECO:0007669"/>
    <property type="project" value="TreeGrafter"/>
</dbReference>
<keyword evidence="4 8" id="KW-0812">Transmembrane</keyword>
<dbReference type="PANTHER" id="PTHR28293">
    <property type="entry name" value="NUCLEAR RIM PROTEIN 1"/>
    <property type="match status" value="1"/>
</dbReference>
<evidence type="ECO:0000256" key="1">
    <source>
        <dbReference type="ARBA" id="ARBA00004232"/>
    </source>
</evidence>
<dbReference type="PANTHER" id="PTHR28293:SF1">
    <property type="entry name" value="NUCLEAR RIM PROTEIN 1"/>
    <property type="match status" value="1"/>
</dbReference>
<dbReference type="InterPro" id="IPR018819">
    <property type="entry name" value="Nur1/Mug154"/>
</dbReference>
<evidence type="ECO:0000256" key="6">
    <source>
        <dbReference type="ARBA" id="ARBA00023136"/>
    </source>
</evidence>
<comment type="function">
    <text evidence="7">Member of a perinuclear network that controls recombination at multiple loci to maintain genome stability. Required for rDNA repeat stability.</text>
</comment>
<dbReference type="Pfam" id="PF10332">
    <property type="entry name" value="DUF2418"/>
    <property type="match status" value="1"/>
</dbReference>
<evidence type="ECO:0000256" key="2">
    <source>
        <dbReference type="ARBA" id="ARBA00007900"/>
    </source>
</evidence>
<keyword evidence="10" id="KW-1185">Reference proteome</keyword>
<keyword evidence="6 8" id="KW-0472">Membrane</keyword>
<protein>
    <recommendedName>
        <fullName evidence="3">Nuclear rim protein 1</fullName>
    </recommendedName>
</protein>
<keyword evidence="5 8" id="KW-1133">Transmembrane helix</keyword>
<dbReference type="Proteomes" id="UP001306508">
    <property type="component" value="Unassembled WGS sequence"/>
</dbReference>
<comment type="subcellular location">
    <subcellularLocation>
        <location evidence="1">Nucleus membrane</location>
        <topology evidence="1">Multi-pass membrane protein</topology>
    </subcellularLocation>
</comment>
<dbReference type="GO" id="GO:0007096">
    <property type="term" value="P:regulation of exit from mitosis"/>
    <property type="evidence" value="ECO:0007669"/>
    <property type="project" value="TreeGrafter"/>
</dbReference>
<dbReference type="GO" id="GO:0031965">
    <property type="term" value="C:nuclear membrane"/>
    <property type="evidence" value="ECO:0007669"/>
    <property type="project" value="UniProtKB-SubCell"/>
</dbReference>
<gene>
    <name evidence="9" type="ORF">RI543_003728</name>
</gene>
<evidence type="ECO:0000313" key="9">
    <source>
        <dbReference type="EMBL" id="KAK5778804.1"/>
    </source>
</evidence>
<evidence type="ECO:0000256" key="7">
    <source>
        <dbReference type="ARBA" id="ARBA00024979"/>
    </source>
</evidence>
<dbReference type="EMBL" id="JAWIZZ010000051">
    <property type="protein sequence ID" value="KAK5778804.1"/>
    <property type="molecule type" value="Genomic_DNA"/>
</dbReference>
<sequence length="303" mass="35600">MSPSDLLLFYNEKVELVDWDRKARTLAQPLGHGLTILTFIVRFLQDNLIKPNYMNIYDTYTVETLFDFTKSDTLRKYNLLPQVSISTNSPDVLRRPLKTLIDNENKFSPKITPLSMVKNCIIKIFNRKYRAKNSTDSLSDKDYYYEIRKWVPTKFITNLFMTFSPISLIFICLSPVSFSTLFAILINQYLFQLILNKYQNRNKVDTILFSAVLDEYYMKRVKPVVSKKYQDVQIDATPNGSGFIKFYPFSVVRNNDIFKTHTLTGDLIRERYNKNINEFEEIKDNIRGHNVVTYKPVNLQNAH</sequence>
<name>A0AAN7W0G6_9SACH</name>
<evidence type="ECO:0000313" key="10">
    <source>
        <dbReference type="Proteomes" id="UP001306508"/>
    </source>
</evidence>
<evidence type="ECO:0000256" key="4">
    <source>
        <dbReference type="ARBA" id="ARBA00022692"/>
    </source>
</evidence>
<proteinExistence type="inferred from homology"/>
<evidence type="ECO:0000256" key="8">
    <source>
        <dbReference type="SAM" id="Phobius"/>
    </source>
</evidence>
<accession>A0AAN7W0G6</accession>
<comment type="caution">
    <text evidence="9">The sequence shown here is derived from an EMBL/GenBank/DDBJ whole genome shotgun (WGS) entry which is preliminary data.</text>
</comment>
<reference evidence="10" key="1">
    <citation type="submission" date="2023-07" db="EMBL/GenBank/DDBJ databases">
        <title>A draft genome of Kazachstania heterogenica Y-27499.</title>
        <authorList>
            <person name="Donic C."/>
            <person name="Kralova J.S."/>
            <person name="Fidel L."/>
            <person name="Ben-Dor S."/>
            <person name="Jung S."/>
        </authorList>
    </citation>
    <scope>NUCLEOTIDE SEQUENCE [LARGE SCALE GENOMIC DNA]</scope>
    <source>
        <strain evidence="10">Y27499</strain>
    </source>
</reference>
<evidence type="ECO:0000256" key="5">
    <source>
        <dbReference type="ARBA" id="ARBA00022989"/>
    </source>
</evidence>
<feature type="transmembrane region" description="Helical" evidence="8">
    <location>
        <begin position="168"/>
        <end position="191"/>
    </location>
</feature>
<dbReference type="AlphaFoldDB" id="A0AAN7W0G6"/>
<evidence type="ECO:0000256" key="3">
    <source>
        <dbReference type="ARBA" id="ARBA00018310"/>
    </source>
</evidence>